<dbReference type="PROSITE" id="PS01124">
    <property type="entry name" value="HTH_ARAC_FAMILY_2"/>
    <property type="match status" value="1"/>
</dbReference>
<evidence type="ECO:0000313" key="6">
    <source>
        <dbReference type="EMBL" id="GAA1826367.1"/>
    </source>
</evidence>
<dbReference type="InterPro" id="IPR009057">
    <property type="entry name" value="Homeodomain-like_sf"/>
</dbReference>
<evidence type="ECO:0000256" key="2">
    <source>
        <dbReference type="ARBA" id="ARBA00023125"/>
    </source>
</evidence>
<dbReference type="PANTHER" id="PTHR46796">
    <property type="entry name" value="HTH-TYPE TRANSCRIPTIONAL ACTIVATOR RHAS-RELATED"/>
    <property type="match status" value="1"/>
</dbReference>
<keyword evidence="2" id="KW-0238">DNA-binding</keyword>
<proteinExistence type="predicted"/>
<dbReference type="InterPro" id="IPR050204">
    <property type="entry name" value="AraC_XylS_family_regulators"/>
</dbReference>
<evidence type="ECO:0000256" key="4">
    <source>
        <dbReference type="SAM" id="MobiDB-lite"/>
    </source>
</evidence>
<dbReference type="EMBL" id="BAAALT010000228">
    <property type="protein sequence ID" value="GAA1826367.1"/>
    <property type="molecule type" value="Genomic_DNA"/>
</dbReference>
<organism evidence="6 7">
    <name type="scientific">Luedemannella flava</name>
    <dbReference type="NCBI Taxonomy" id="349316"/>
    <lineage>
        <taxon>Bacteria</taxon>
        <taxon>Bacillati</taxon>
        <taxon>Actinomycetota</taxon>
        <taxon>Actinomycetes</taxon>
        <taxon>Micromonosporales</taxon>
        <taxon>Micromonosporaceae</taxon>
        <taxon>Luedemannella</taxon>
    </lineage>
</organism>
<dbReference type="InterPro" id="IPR018062">
    <property type="entry name" value="HTH_AraC-typ_CS"/>
</dbReference>
<dbReference type="PRINTS" id="PR00032">
    <property type="entry name" value="HTHARAC"/>
</dbReference>
<evidence type="ECO:0000256" key="3">
    <source>
        <dbReference type="ARBA" id="ARBA00023163"/>
    </source>
</evidence>
<evidence type="ECO:0000313" key="7">
    <source>
        <dbReference type="Proteomes" id="UP001500218"/>
    </source>
</evidence>
<evidence type="ECO:0000259" key="5">
    <source>
        <dbReference type="PROSITE" id="PS01124"/>
    </source>
</evidence>
<gene>
    <name evidence="6" type="ORF">GCM10009682_52540</name>
</gene>
<dbReference type="Gene3D" id="1.10.10.60">
    <property type="entry name" value="Homeodomain-like"/>
    <property type="match status" value="2"/>
</dbReference>
<sequence>MSAHYIEYVGDSRAVPVAALAHLRRARDHMDRHYRDDLDLAALARVAGMSKHHFARSFQATYGEPPIRYLTRRRIERAQDLLRAANLTVTEICMLVGFASLGSFSTRFTRLVGETPTAYRNRWAARGGPHVPGCYLFMRGVLDHRGTAEPRNLKEASTATGAIRSTNDR</sequence>
<keyword evidence="7" id="KW-1185">Reference proteome</keyword>
<reference evidence="6 7" key="1">
    <citation type="journal article" date="2019" name="Int. J. Syst. Evol. Microbiol.">
        <title>The Global Catalogue of Microorganisms (GCM) 10K type strain sequencing project: providing services to taxonomists for standard genome sequencing and annotation.</title>
        <authorList>
            <consortium name="The Broad Institute Genomics Platform"/>
            <consortium name="The Broad Institute Genome Sequencing Center for Infectious Disease"/>
            <person name="Wu L."/>
            <person name="Ma J."/>
        </authorList>
    </citation>
    <scope>NUCLEOTIDE SEQUENCE [LARGE SCALE GENOMIC DNA]</scope>
    <source>
        <strain evidence="6 7">JCM 13250</strain>
    </source>
</reference>
<keyword evidence="1" id="KW-0805">Transcription regulation</keyword>
<dbReference type="Proteomes" id="UP001500218">
    <property type="component" value="Unassembled WGS sequence"/>
</dbReference>
<evidence type="ECO:0000256" key="1">
    <source>
        <dbReference type="ARBA" id="ARBA00023015"/>
    </source>
</evidence>
<dbReference type="InterPro" id="IPR020449">
    <property type="entry name" value="Tscrpt_reg_AraC-type_HTH"/>
</dbReference>
<feature type="region of interest" description="Disordered" evidence="4">
    <location>
        <begin position="150"/>
        <end position="169"/>
    </location>
</feature>
<comment type="caution">
    <text evidence="6">The sequence shown here is derived from an EMBL/GenBank/DDBJ whole genome shotgun (WGS) entry which is preliminary data.</text>
</comment>
<name>A0ABN2MGG6_9ACTN</name>
<dbReference type="PROSITE" id="PS00041">
    <property type="entry name" value="HTH_ARAC_FAMILY_1"/>
    <property type="match status" value="1"/>
</dbReference>
<dbReference type="SUPFAM" id="SSF46689">
    <property type="entry name" value="Homeodomain-like"/>
    <property type="match status" value="2"/>
</dbReference>
<dbReference type="SMART" id="SM00342">
    <property type="entry name" value="HTH_ARAC"/>
    <property type="match status" value="1"/>
</dbReference>
<feature type="domain" description="HTH araC/xylS-type" evidence="5">
    <location>
        <begin position="24"/>
        <end position="122"/>
    </location>
</feature>
<accession>A0ABN2MGG6</accession>
<keyword evidence="3" id="KW-0804">Transcription</keyword>
<protein>
    <recommendedName>
        <fullName evidence="5">HTH araC/xylS-type domain-containing protein</fullName>
    </recommendedName>
</protein>
<dbReference type="Pfam" id="PF12833">
    <property type="entry name" value="HTH_18"/>
    <property type="match status" value="1"/>
</dbReference>
<dbReference type="InterPro" id="IPR018060">
    <property type="entry name" value="HTH_AraC"/>
</dbReference>
<feature type="compositionally biased region" description="Polar residues" evidence="4">
    <location>
        <begin position="155"/>
        <end position="169"/>
    </location>
</feature>